<dbReference type="PANTHER" id="PTHR43581">
    <property type="entry name" value="ATP/GTP PHOSPHATASE"/>
    <property type="match status" value="1"/>
</dbReference>
<organism evidence="2 3">
    <name type="scientific">Bombiscardovia apis</name>
    <dbReference type="NCBI Taxonomy" id="2932182"/>
    <lineage>
        <taxon>Bacteria</taxon>
        <taxon>Bacillati</taxon>
        <taxon>Actinomycetota</taxon>
        <taxon>Actinomycetes</taxon>
        <taxon>Bifidobacteriales</taxon>
        <taxon>Bifidobacteriaceae</taxon>
        <taxon>Bombiscardovia</taxon>
    </lineage>
</organism>
<dbReference type="Gene3D" id="3.40.50.300">
    <property type="entry name" value="P-loop containing nucleotide triphosphate hydrolases"/>
    <property type="match status" value="1"/>
</dbReference>
<evidence type="ECO:0000313" key="3">
    <source>
        <dbReference type="Proteomes" id="UP001321748"/>
    </source>
</evidence>
<dbReference type="SUPFAM" id="SSF52540">
    <property type="entry name" value="P-loop containing nucleoside triphosphate hydrolases"/>
    <property type="match status" value="1"/>
</dbReference>
<dbReference type="InterPro" id="IPR051396">
    <property type="entry name" value="Bact_Antivir_Def_Nuclease"/>
</dbReference>
<dbReference type="InterPro" id="IPR027417">
    <property type="entry name" value="P-loop_NTPase"/>
</dbReference>
<keyword evidence="3" id="KW-1185">Reference proteome</keyword>
<dbReference type="CDD" id="cd00267">
    <property type="entry name" value="ABC_ATPase"/>
    <property type="match status" value="1"/>
</dbReference>
<reference evidence="2 3" key="1">
    <citation type="journal article" date="2023" name="Microbiol. Spectr.">
        <title>Symbiosis of Carpenter Bees with Uncharacterized Lactic Acid Bacteria Showing NAD Auxotrophy.</title>
        <authorList>
            <person name="Kawasaki S."/>
            <person name="Ozawa K."/>
            <person name="Mori T."/>
            <person name="Yamamoto A."/>
            <person name="Ito M."/>
            <person name="Ohkuma M."/>
            <person name="Sakamoto M."/>
            <person name="Matsutani M."/>
        </authorList>
    </citation>
    <scope>NUCLEOTIDE SEQUENCE [LARGE SCALE GENOMIC DNA]</scope>
    <source>
        <strain evidence="2 3">KimH</strain>
    </source>
</reference>
<dbReference type="InterPro" id="IPR003959">
    <property type="entry name" value="ATPase_AAA_core"/>
</dbReference>
<dbReference type="PANTHER" id="PTHR43581:SF4">
    <property type="entry name" value="ATP_GTP PHOSPHATASE"/>
    <property type="match status" value="1"/>
</dbReference>
<sequence>MRFFVRERKQTGPEPGVEEPYCLLEKDGWNDYNYVTMFCLYLVEHKRSIAISNVKIGRSGMSNMGLGKGMVTRLPDQFEVLDDSYFSLGQDIEYYKNLNAHGAGIAKEVMTALRDIAYEKPLIDRFQDEDVLHTSLLRTIPLATVKRQYHRIAIGKEEKVNYEFSVTFNRKGKDLDNGCSTKSVSFSLKHDSKPPTNVQALIGENGVGKTRILKTIIEQYYKWQVGESHADLTFTGDDEDNEFPNLVLVSSSSLDGEFVEKDMIVRLNKERGEDLITQFTLAQINNLKDFSDQIDQVVISSRDRLKHMLETISEPFWGNLFGMELYNPEDETDNNGSHELDINDITERLKNRFEILSTGEKAILLTMTVAARYMREGSLLLLDEPESFLHPPLLSAWIRALSDLATEMNGAVIIATHSPIVVQEIPASSVKIIERQEGHTSVREPDLETFGENLAVLTREIFRYDPTKTGFYSLLKKETDKGRGYSEVKDDFSGQLGSEALSYLTLMEQEETDLSDEED</sequence>
<evidence type="ECO:0000313" key="2">
    <source>
        <dbReference type="EMBL" id="BDR55268.1"/>
    </source>
</evidence>
<accession>A0ABM8BEC2</accession>
<evidence type="ECO:0000259" key="1">
    <source>
        <dbReference type="SMART" id="SM00382"/>
    </source>
</evidence>
<dbReference type="Proteomes" id="UP001321748">
    <property type="component" value="Chromosome"/>
</dbReference>
<feature type="domain" description="AAA+ ATPase" evidence="1">
    <location>
        <begin position="195"/>
        <end position="438"/>
    </location>
</feature>
<dbReference type="EMBL" id="AP026800">
    <property type="protein sequence ID" value="BDR55268.1"/>
    <property type="molecule type" value="Genomic_DNA"/>
</dbReference>
<proteinExistence type="predicted"/>
<dbReference type="RefSeq" id="WP_317642767.1">
    <property type="nucleotide sequence ID" value="NZ_AP026800.1"/>
</dbReference>
<dbReference type="SMART" id="SM00382">
    <property type="entry name" value="AAA"/>
    <property type="match status" value="1"/>
</dbReference>
<dbReference type="InterPro" id="IPR003593">
    <property type="entry name" value="AAA+_ATPase"/>
</dbReference>
<dbReference type="Pfam" id="PF13304">
    <property type="entry name" value="AAA_21"/>
    <property type="match status" value="1"/>
</dbReference>
<protein>
    <recommendedName>
        <fullName evidence="1">AAA+ ATPase domain-containing protein</fullName>
    </recommendedName>
</protein>
<gene>
    <name evidence="2" type="ORF">KIMH_13790</name>
</gene>
<name>A0ABM8BEC2_9BIFI</name>